<dbReference type="OrthoDB" id="238714at2157"/>
<dbReference type="Pfam" id="PF23922">
    <property type="entry name" value="DUF7261"/>
    <property type="match status" value="1"/>
</dbReference>
<feature type="transmembrane region" description="Helical" evidence="1">
    <location>
        <begin position="12"/>
        <end position="33"/>
    </location>
</feature>
<evidence type="ECO:0000256" key="1">
    <source>
        <dbReference type="SAM" id="Phobius"/>
    </source>
</evidence>
<dbReference type="InterPro" id="IPR055685">
    <property type="entry name" value="DUF7261"/>
</dbReference>
<sequence length="323" mass="35045">MVSLSLPDDERGQLLLVGAATIALVIVGSVILLNGLKFTDTVGTEGNFDATDEAQRTAEMVRGDLSKMADRVRNDTGLVNFETAIRQNISIYSNRLSNMTFADSATYVNVSLNKKRSEMDGSGVLVKETNPATRFTHPFGASDFNDPYPVAENASVVSPANLTIKDFSCSGTSAGVRVTVVDHKTGTDYWSMQITCQTTSDTELIQVRESPSGPPILRLEGGSDFTTTNNVDIDIRSGTVNGNQWDELKFESAVDGPYDISAKYDGPRGQALEGSYMFGSDSEYSAVNNPDKERISVYRPAFTFVYERPGITYNTTLIEEGGA</sequence>
<dbReference type="EMBL" id="FOCX01000006">
    <property type="protein sequence ID" value="SEN94913.1"/>
    <property type="molecule type" value="Genomic_DNA"/>
</dbReference>
<accession>A0A1H8KPR9</accession>
<keyword evidence="1" id="KW-1133">Transmembrane helix</keyword>
<protein>
    <submittedName>
        <fullName evidence="2">Uncharacterized protein</fullName>
    </submittedName>
</protein>
<keyword evidence="3" id="KW-1185">Reference proteome</keyword>
<organism evidence="2 3">
    <name type="scientific">Halorientalis persicus</name>
    <dbReference type="NCBI Taxonomy" id="1367881"/>
    <lineage>
        <taxon>Archaea</taxon>
        <taxon>Methanobacteriati</taxon>
        <taxon>Methanobacteriota</taxon>
        <taxon>Stenosarchaea group</taxon>
        <taxon>Halobacteria</taxon>
        <taxon>Halobacteriales</taxon>
        <taxon>Haloarculaceae</taxon>
        <taxon>Halorientalis</taxon>
    </lineage>
</organism>
<gene>
    <name evidence="2" type="ORF">SAMN05216388_1006137</name>
</gene>
<name>A0A1H8KPR9_9EURY</name>
<reference evidence="3" key="1">
    <citation type="submission" date="2016-10" db="EMBL/GenBank/DDBJ databases">
        <authorList>
            <person name="Varghese N."/>
            <person name="Submissions S."/>
        </authorList>
    </citation>
    <scope>NUCLEOTIDE SEQUENCE [LARGE SCALE GENOMIC DNA]</scope>
    <source>
        <strain evidence="3">IBRC-M 10043</strain>
    </source>
</reference>
<keyword evidence="1" id="KW-0472">Membrane</keyword>
<evidence type="ECO:0000313" key="3">
    <source>
        <dbReference type="Proteomes" id="UP000198775"/>
    </source>
</evidence>
<dbReference type="RefSeq" id="WP_092659119.1">
    <property type="nucleotide sequence ID" value="NZ_FOCX01000006.1"/>
</dbReference>
<dbReference type="Proteomes" id="UP000198775">
    <property type="component" value="Unassembled WGS sequence"/>
</dbReference>
<proteinExistence type="predicted"/>
<keyword evidence="1" id="KW-0812">Transmembrane</keyword>
<dbReference type="AlphaFoldDB" id="A0A1H8KPR9"/>
<evidence type="ECO:0000313" key="2">
    <source>
        <dbReference type="EMBL" id="SEN94913.1"/>
    </source>
</evidence>